<organism evidence="2 3">
    <name type="scientific">Lactobacillus melliventris</name>
    <dbReference type="NCBI Taxonomy" id="1218507"/>
    <lineage>
        <taxon>Bacteria</taxon>
        <taxon>Bacillati</taxon>
        <taxon>Bacillota</taxon>
        <taxon>Bacilli</taxon>
        <taxon>Lactobacillales</taxon>
        <taxon>Lactobacillaceae</taxon>
        <taxon>Lactobacillus</taxon>
    </lineage>
</organism>
<dbReference type="AlphaFoldDB" id="A0A0F4LHS3"/>
<dbReference type="Proteomes" id="UP000033531">
    <property type="component" value="Unassembled WGS sequence"/>
</dbReference>
<dbReference type="InterPro" id="IPR004716">
    <property type="entry name" value="PTS_IIA_glucitol/sorbitol-sp"/>
</dbReference>
<comment type="caution">
    <text evidence="1">Lacks conserved residue(s) required for the propagation of feature annotation.</text>
</comment>
<accession>A0A0F4LHS3</accession>
<sequence length="126" mass="13896">MKWTATITKIGKQAIEPKSNMVILFGENVTAELVEVSIIQKFDPDSPLTGFTLKKGDTITIDGQTYVADYVGAMVVSDMRALGHATLFFNQQKSKNPLANAVYLTLGDKQTLPEFNVGDDIIYEHI</sequence>
<dbReference type="GO" id="GO:0008982">
    <property type="term" value="F:protein-N(PI)-phosphohistidine-sugar phosphotransferase activity"/>
    <property type="evidence" value="ECO:0007669"/>
    <property type="project" value="InterPro"/>
</dbReference>
<dbReference type="PANTHER" id="PTHR40398">
    <property type="entry name" value="PTS SYSTEM GLUCITOL/SORBITOL-SPECIFIC EIIA COMPONENT"/>
    <property type="match status" value="1"/>
</dbReference>
<gene>
    <name evidence="2" type="ORF">JF74_06230</name>
</gene>
<dbReference type="RefSeq" id="WP_046324585.1">
    <property type="nucleotide sequence ID" value="NZ_JAAEEB010000007.1"/>
</dbReference>
<dbReference type="STRING" id="1218507.JF74_06230"/>
<dbReference type="PATRIC" id="fig|1218507.3.peg.792"/>
<dbReference type="InterPro" id="IPR036665">
    <property type="entry name" value="PTS_IIA_glucitol/sorbitol_sf"/>
</dbReference>
<evidence type="ECO:0000313" key="3">
    <source>
        <dbReference type="Proteomes" id="UP000033531"/>
    </source>
</evidence>
<name>A0A0F4LHS3_9LACO</name>
<dbReference type="Gene3D" id="2.40.33.40">
    <property type="entry name" value="Phosphotransferase system, glucitol/sorbitol-specific IIA component"/>
    <property type="match status" value="1"/>
</dbReference>
<proteinExistence type="predicted"/>
<dbReference type="PANTHER" id="PTHR40398:SF1">
    <property type="entry name" value="PTS SYSTEM GLUCITOL_SORBITOL-SPECIFIC EIIA COMPONENT"/>
    <property type="match status" value="1"/>
</dbReference>
<dbReference type="SUPFAM" id="SSF141530">
    <property type="entry name" value="PTSIIA/GutA-like"/>
    <property type="match status" value="1"/>
</dbReference>
<evidence type="ECO:0000313" key="2">
    <source>
        <dbReference type="EMBL" id="KJY57096.1"/>
    </source>
</evidence>
<dbReference type="HOGENOM" id="CLU_138435_1_0_9"/>
<evidence type="ECO:0000256" key="1">
    <source>
        <dbReference type="PROSITE-ProRule" id="PRU00420"/>
    </source>
</evidence>
<dbReference type="PROSITE" id="PS51097">
    <property type="entry name" value="PTS_EIIA_TYPE_5"/>
    <property type="match status" value="1"/>
</dbReference>
<reference evidence="2 3" key="1">
    <citation type="submission" date="2015-01" db="EMBL/GenBank/DDBJ databases">
        <title>Comparative genomics of the lactic acid bacteria isolated from the honey bee gut.</title>
        <authorList>
            <person name="Ellegaard K.M."/>
            <person name="Tamarit D."/>
            <person name="Javelind E."/>
            <person name="Olofsson T."/>
            <person name="Andersson S.G."/>
            <person name="Vasquez A."/>
        </authorList>
    </citation>
    <scope>NUCLEOTIDE SEQUENCE [LARGE SCALE GENOMIC DNA]</scope>
    <source>
        <strain evidence="2 3">Hma8</strain>
    </source>
</reference>
<dbReference type="GO" id="GO:0009401">
    <property type="term" value="P:phosphoenolpyruvate-dependent sugar phosphotransferase system"/>
    <property type="evidence" value="ECO:0007669"/>
    <property type="project" value="InterPro"/>
</dbReference>
<dbReference type="EMBL" id="JXLI01000009">
    <property type="protein sequence ID" value="KJY57096.1"/>
    <property type="molecule type" value="Genomic_DNA"/>
</dbReference>
<comment type="caution">
    <text evidence="2">The sequence shown here is derived from an EMBL/GenBank/DDBJ whole genome shotgun (WGS) entry which is preliminary data.</text>
</comment>
<dbReference type="OrthoDB" id="7065254at2"/>
<dbReference type="Pfam" id="PF03829">
    <property type="entry name" value="PTSIIA_gutA"/>
    <property type="match status" value="1"/>
</dbReference>
<protein>
    <submittedName>
        <fullName evidence="2">PTS Gut IIA</fullName>
    </submittedName>
</protein>
<dbReference type="GO" id="GO:0016301">
    <property type="term" value="F:kinase activity"/>
    <property type="evidence" value="ECO:0007669"/>
    <property type="project" value="TreeGrafter"/>
</dbReference>
<dbReference type="GO" id="GO:0005737">
    <property type="term" value="C:cytoplasm"/>
    <property type="evidence" value="ECO:0007669"/>
    <property type="project" value="InterPro"/>
</dbReference>